<keyword evidence="3" id="KW-1185">Reference proteome</keyword>
<evidence type="ECO:0000256" key="1">
    <source>
        <dbReference type="SAM" id="MobiDB-lite"/>
    </source>
</evidence>
<dbReference type="Proteomes" id="UP000185124">
    <property type="component" value="Unassembled WGS sequence"/>
</dbReference>
<proteinExistence type="predicted"/>
<dbReference type="AlphaFoldDB" id="A0A1N5UH27"/>
<organism evidence="2 3">
    <name type="scientific">Micromonospora cremea</name>
    <dbReference type="NCBI Taxonomy" id="709881"/>
    <lineage>
        <taxon>Bacteria</taxon>
        <taxon>Bacillati</taxon>
        <taxon>Actinomycetota</taxon>
        <taxon>Actinomycetes</taxon>
        <taxon>Micromonosporales</taxon>
        <taxon>Micromonosporaceae</taxon>
        <taxon>Micromonospora</taxon>
    </lineage>
</organism>
<dbReference type="EMBL" id="FSQT01000001">
    <property type="protein sequence ID" value="SIM59515.1"/>
    <property type="molecule type" value="Genomic_DNA"/>
</dbReference>
<feature type="region of interest" description="Disordered" evidence="1">
    <location>
        <begin position="92"/>
        <end position="115"/>
    </location>
</feature>
<protein>
    <submittedName>
        <fullName evidence="2">Uncharacterized protein</fullName>
    </submittedName>
</protein>
<evidence type="ECO:0000313" key="3">
    <source>
        <dbReference type="Proteomes" id="UP000185124"/>
    </source>
</evidence>
<evidence type="ECO:0000313" key="2">
    <source>
        <dbReference type="EMBL" id="SIM59515.1"/>
    </source>
</evidence>
<accession>A0A1N5UH27</accession>
<reference evidence="3" key="1">
    <citation type="submission" date="2016-12" db="EMBL/GenBank/DDBJ databases">
        <authorList>
            <person name="Varghese N."/>
            <person name="Submissions S."/>
        </authorList>
    </citation>
    <scope>NUCLEOTIDE SEQUENCE [LARGE SCALE GENOMIC DNA]</scope>
    <source>
        <strain evidence="3">DSM 45599</strain>
    </source>
</reference>
<gene>
    <name evidence="2" type="ORF">SAMN04489832_0875</name>
</gene>
<sequence length="115" mass="12895">MWSTALWKYRLGLSASRRGSWSYGVRRRTAPDGRWSAQRRDWQWWIRDLTEITERAVPPGYESLQQSTDGQALLLGQPSGADEAYAAFTLPGGELRPPALRRDAKPPDAGIPGRA</sequence>
<name>A0A1N5UH27_9ACTN</name>